<comment type="caution">
    <text evidence="1">The sequence shown here is derived from an EMBL/GenBank/DDBJ whole genome shotgun (WGS) entry which is preliminary data.</text>
</comment>
<dbReference type="Pfam" id="PF18959">
    <property type="entry name" value="DUF5701"/>
    <property type="match status" value="1"/>
</dbReference>
<proteinExistence type="predicted"/>
<protein>
    <submittedName>
        <fullName evidence="1">DUF5701 family protein</fullName>
    </submittedName>
</protein>
<accession>A0ABP5CB54</accession>
<organism evidence="1 2">
    <name type="scientific">Catenulispora subtropica</name>
    <dbReference type="NCBI Taxonomy" id="450798"/>
    <lineage>
        <taxon>Bacteria</taxon>
        <taxon>Bacillati</taxon>
        <taxon>Actinomycetota</taxon>
        <taxon>Actinomycetes</taxon>
        <taxon>Catenulisporales</taxon>
        <taxon>Catenulisporaceae</taxon>
        <taxon>Catenulispora</taxon>
    </lineage>
</organism>
<evidence type="ECO:0000313" key="1">
    <source>
        <dbReference type="EMBL" id="GAA1961058.1"/>
    </source>
</evidence>
<keyword evidence="2" id="KW-1185">Reference proteome</keyword>
<dbReference type="EMBL" id="BAAAQM010000006">
    <property type="protein sequence ID" value="GAA1961058.1"/>
    <property type="molecule type" value="Genomic_DNA"/>
</dbReference>
<name>A0ABP5CB54_9ACTN</name>
<gene>
    <name evidence="1" type="ORF">GCM10009838_17010</name>
</gene>
<dbReference type="InterPro" id="IPR043755">
    <property type="entry name" value="DUF5701"/>
</dbReference>
<dbReference type="Proteomes" id="UP001499854">
    <property type="component" value="Unassembled WGS sequence"/>
</dbReference>
<sequence>MTSPGFDAAAEFDRQVRNLSAVMARPDLAELVTPLKPVAVSHAAPFLVVVPRALLSLEEALPKLTLAGKTKPGVIDRNYKGGEDVASFVTIPRLLSDGASDTDPYLVFDVQRGEEFCDVVPLQAMATIEERGRTPLSIEEGIALVTHFPELLAKNKCFELAGSRNGDKRVPALWISQGAPKLGWCWQGNPHSWLGMASAGSRAGLPVPVPVSAG</sequence>
<reference evidence="2" key="1">
    <citation type="journal article" date="2019" name="Int. J. Syst. Evol. Microbiol.">
        <title>The Global Catalogue of Microorganisms (GCM) 10K type strain sequencing project: providing services to taxonomists for standard genome sequencing and annotation.</title>
        <authorList>
            <consortium name="The Broad Institute Genomics Platform"/>
            <consortium name="The Broad Institute Genome Sequencing Center for Infectious Disease"/>
            <person name="Wu L."/>
            <person name="Ma J."/>
        </authorList>
    </citation>
    <scope>NUCLEOTIDE SEQUENCE [LARGE SCALE GENOMIC DNA]</scope>
    <source>
        <strain evidence="2">JCM 16013</strain>
    </source>
</reference>
<evidence type="ECO:0000313" key="2">
    <source>
        <dbReference type="Proteomes" id="UP001499854"/>
    </source>
</evidence>